<sequence length="204" mass="21804">MVDAGRENWKPSGSEQRKCKEKLKQLLQDVVIASTEEPDRSVCTSKLHLCGDVASSSDSHEAGVDPDLVGGSLVQVDDPPNDGPQAPAEEDAHFDLDHGLSKELRPVDWDLEAWEDLAKECKKRAGKGPDDLRVHAPKGDCADVWSASCTRKNERGGPSTVDAAEPPKGENVEEFSSLAMGGRGNKPDASQFGGINSCVHFSGA</sequence>
<gene>
    <name evidence="2" type="ORF">CSSPTR1EN2_LOCUS22660</name>
</gene>
<accession>A0ABP0V1I7</accession>
<feature type="region of interest" description="Disordered" evidence="1">
    <location>
        <begin position="151"/>
        <end position="170"/>
    </location>
</feature>
<dbReference type="Proteomes" id="UP001497512">
    <property type="component" value="Chromosome 8"/>
</dbReference>
<name>A0ABP0V1I7_9BRYO</name>
<reference evidence="2" key="1">
    <citation type="submission" date="2024-02" db="EMBL/GenBank/DDBJ databases">
        <authorList>
            <consortium name="ELIXIR-Norway"/>
            <consortium name="Elixir Norway"/>
        </authorList>
    </citation>
    <scope>NUCLEOTIDE SEQUENCE</scope>
</reference>
<feature type="region of interest" description="Disordered" evidence="1">
    <location>
        <begin position="1"/>
        <end position="20"/>
    </location>
</feature>
<proteinExistence type="predicted"/>
<keyword evidence="3" id="KW-1185">Reference proteome</keyword>
<evidence type="ECO:0000256" key="1">
    <source>
        <dbReference type="SAM" id="MobiDB-lite"/>
    </source>
</evidence>
<feature type="region of interest" description="Disordered" evidence="1">
    <location>
        <begin position="53"/>
        <end position="93"/>
    </location>
</feature>
<protein>
    <submittedName>
        <fullName evidence="2">Uncharacterized protein</fullName>
    </submittedName>
</protein>
<organism evidence="2 3">
    <name type="scientific">Sphagnum troendelagicum</name>
    <dbReference type="NCBI Taxonomy" id="128251"/>
    <lineage>
        <taxon>Eukaryota</taxon>
        <taxon>Viridiplantae</taxon>
        <taxon>Streptophyta</taxon>
        <taxon>Embryophyta</taxon>
        <taxon>Bryophyta</taxon>
        <taxon>Sphagnophytina</taxon>
        <taxon>Sphagnopsida</taxon>
        <taxon>Sphagnales</taxon>
        <taxon>Sphagnaceae</taxon>
        <taxon>Sphagnum</taxon>
    </lineage>
</organism>
<dbReference type="EMBL" id="OZ019900">
    <property type="protein sequence ID" value="CAK9235325.1"/>
    <property type="molecule type" value="Genomic_DNA"/>
</dbReference>
<evidence type="ECO:0000313" key="3">
    <source>
        <dbReference type="Proteomes" id="UP001497512"/>
    </source>
</evidence>
<evidence type="ECO:0000313" key="2">
    <source>
        <dbReference type="EMBL" id="CAK9235325.1"/>
    </source>
</evidence>